<sequence length="413" mass="46605">MTSGFPPFPRSFTLRLTAVVALVAAGVAGTAFGQAIQMTPEFQRSRELLAQNDFEGAMNALQPLLQQPALAAAAQIEMGGIRQRQAENEMSKALSHFSEAAQYLSQGAQAGGLSEAEQPKVLYDLARIYEERLNDYPKAVEAYLQVVQGFPNFLSIDKATYRLASCYEKMNRQEEAAAWYRDLVAKYPYSSYFQAAQNRMKALSPGTAGAKAAIEIQEGLVDSARSDLQGARAQLDLAAMYARNGNTRQAIEEYRKVIAEAPSNELVAEAYRKMITLLDEKEKDYKAAAEAIEEMLARFPDAPGNDQNLLRLGKIYEKDLETYRTRVIDGQVRYRKDVDNTLKAIEYYDRLTERYPDADVSADAYVRKGDLYLETLKDPDEARKQYQEFLQRFPDHPQSESVREKLKAIEREY</sequence>
<evidence type="ECO:0000313" key="2">
    <source>
        <dbReference type="EMBL" id="RCK79518.1"/>
    </source>
</evidence>
<dbReference type="Gene3D" id="1.25.40.10">
    <property type="entry name" value="Tetratricopeptide repeat domain"/>
    <property type="match status" value="3"/>
</dbReference>
<dbReference type="Pfam" id="PF13432">
    <property type="entry name" value="TPR_16"/>
    <property type="match status" value="2"/>
</dbReference>
<comment type="caution">
    <text evidence="2">The sequence shown here is derived from an EMBL/GenBank/DDBJ whole genome shotgun (WGS) entry which is preliminary data.</text>
</comment>
<organism evidence="2 3">
    <name type="scientific">Candidatus Ozemobacter sibiricus</name>
    <dbReference type="NCBI Taxonomy" id="2268124"/>
    <lineage>
        <taxon>Bacteria</taxon>
        <taxon>Candidatus Ozemobacteria</taxon>
        <taxon>Candidatus Ozemobacterales</taxon>
        <taxon>Candidatus Ozemobacteraceae</taxon>
        <taxon>Candidatus Ozemobacter</taxon>
    </lineage>
</organism>
<dbReference type="PANTHER" id="PTHR12558:SF13">
    <property type="entry name" value="CELL DIVISION CYCLE PROTEIN 27 HOMOLOG"/>
    <property type="match status" value="1"/>
</dbReference>
<feature type="repeat" description="TPR" evidence="1">
    <location>
        <begin position="231"/>
        <end position="264"/>
    </location>
</feature>
<dbReference type="Pfam" id="PF13174">
    <property type="entry name" value="TPR_6"/>
    <property type="match status" value="2"/>
</dbReference>
<dbReference type="InterPro" id="IPR011990">
    <property type="entry name" value="TPR-like_helical_dom_sf"/>
</dbReference>
<accession>A0A367ZN13</accession>
<dbReference type="SUPFAM" id="SSF48452">
    <property type="entry name" value="TPR-like"/>
    <property type="match status" value="1"/>
</dbReference>
<keyword evidence="1" id="KW-0802">TPR repeat</keyword>
<dbReference type="Proteomes" id="UP000252355">
    <property type="component" value="Unassembled WGS sequence"/>
</dbReference>
<dbReference type="InterPro" id="IPR019734">
    <property type="entry name" value="TPR_rpt"/>
</dbReference>
<protein>
    <submittedName>
        <fullName evidence="2">Adventurous gliding motility protein K</fullName>
    </submittedName>
</protein>
<dbReference type="PROSITE" id="PS50005">
    <property type="entry name" value="TPR"/>
    <property type="match status" value="1"/>
</dbReference>
<dbReference type="SMART" id="SM00028">
    <property type="entry name" value="TPR"/>
    <property type="match status" value="4"/>
</dbReference>
<name>A0A367ZN13_9BACT</name>
<dbReference type="AlphaFoldDB" id="A0A367ZN13"/>
<proteinExistence type="predicted"/>
<dbReference type="PANTHER" id="PTHR12558">
    <property type="entry name" value="CELL DIVISION CYCLE 16,23,27"/>
    <property type="match status" value="1"/>
</dbReference>
<evidence type="ECO:0000256" key="1">
    <source>
        <dbReference type="PROSITE-ProRule" id="PRU00339"/>
    </source>
</evidence>
<reference evidence="2 3" key="1">
    <citation type="submission" date="2018-05" db="EMBL/GenBank/DDBJ databases">
        <title>A metagenomic window into the 2 km-deep terrestrial subsurface aquifer revealed taxonomically and functionally diverse microbial community comprising novel uncultured bacterial lineages.</title>
        <authorList>
            <person name="Kadnikov V.V."/>
            <person name="Mardanov A.V."/>
            <person name="Beletsky A.V."/>
            <person name="Banks D."/>
            <person name="Pimenov N.V."/>
            <person name="Frank Y.A."/>
            <person name="Karnachuk O.V."/>
            <person name="Ravin N.V."/>
        </authorList>
    </citation>
    <scope>NUCLEOTIDE SEQUENCE [LARGE SCALE GENOMIC DNA]</scope>
    <source>
        <strain evidence="2">BY5</strain>
    </source>
</reference>
<gene>
    <name evidence="2" type="ORF">OZSIB_4272</name>
</gene>
<dbReference type="EMBL" id="QOQW01000012">
    <property type="protein sequence ID" value="RCK79518.1"/>
    <property type="molecule type" value="Genomic_DNA"/>
</dbReference>
<evidence type="ECO:0000313" key="3">
    <source>
        <dbReference type="Proteomes" id="UP000252355"/>
    </source>
</evidence>